<reference evidence="1 2" key="1">
    <citation type="submission" date="2023-10" db="EMBL/GenBank/DDBJ databases">
        <authorList>
            <person name="Venkata Ramana C."/>
            <person name="Sasikala C."/>
            <person name="Dhurka M."/>
        </authorList>
    </citation>
    <scope>NUCLEOTIDE SEQUENCE [LARGE SCALE GENOMIC DNA]</scope>
    <source>
        <strain evidence="1 2">KCTC 32151</strain>
    </source>
</reference>
<protein>
    <recommendedName>
        <fullName evidence="3">DUF2946 domain-containing protein</fullName>
    </recommendedName>
</protein>
<keyword evidence="2" id="KW-1185">Reference proteome</keyword>
<name>A0ABU4AGD4_9HYPH</name>
<dbReference type="EMBL" id="JAWLIP010000001">
    <property type="protein sequence ID" value="MDV6225307.1"/>
    <property type="molecule type" value="Genomic_DNA"/>
</dbReference>
<evidence type="ECO:0008006" key="3">
    <source>
        <dbReference type="Google" id="ProtNLM"/>
    </source>
</evidence>
<dbReference type="Proteomes" id="UP001185659">
    <property type="component" value="Unassembled WGS sequence"/>
</dbReference>
<dbReference type="RefSeq" id="WP_317560436.1">
    <property type="nucleotide sequence ID" value="NZ_JAWLIP010000001.1"/>
</dbReference>
<organism evidence="1 2">
    <name type="scientific">Nitratireductor aquimarinus</name>
    <dbReference type="NCBI Taxonomy" id="889300"/>
    <lineage>
        <taxon>Bacteria</taxon>
        <taxon>Pseudomonadati</taxon>
        <taxon>Pseudomonadota</taxon>
        <taxon>Alphaproteobacteria</taxon>
        <taxon>Hyphomicrobiales</taxon>
        <taxon>Phyllobacteriaceae</taxon>
        <taxon>Nitratireductor</taxon>
    </lineage>
</organism>
<evidence type="ECO:0000313" key="2">
    <source>
        <dbReference type="Proteomes" id="UP001185659"/>
    </source>
</evidence>
<proteinExistence type="predicted"/>
<gene>
    <name evidence="1" type="ORF">R2G56_03325</name>
</gene>
<comment type="caution">
    <text evidence="1">The sequence shown here is derived from an EMBL/GenBank/DDBJ whole genome shotgun (WGS) entry which is preliminary data.</text>
</comment>
<accession>A0ABU4AGD4</accession>
<sequence>MPTLYPVAMVRILMIIATVLSLSAVLFTAQAHEAGMIGGAGYSAHSQHVEDISSSKASCGGEEKHEADIGLCDFICAGVSVLPSLERIALHEATRRGKYLRSPDETLPSTTPGSNYRPPILRLL</sequence>
<evidence type="ECO:0000313" key="1">
    <source>
        <dbReference type="EMBL" id="MDV6225307.1"/>
    </source>
</evidence>